<dbReference type="FunFam" id="1.10.555.10:FF:000018">
    <property type="entry name" value="Rho GTPase activating protein 28"/>
    <property type="match status" value="1"/>
</dbReference>
<dbReference type="GO" id="GO:0005737">
    <property type="term" value="C:cytoplasm"/>
    <property type="evidence" value="ECO:0007669"/>
    <property type="project" value="TreeGrafter"/>
</dbReference>
<keyword evidence="4" id="KW-1185">Reference proteome</keyword>
<evidence type="ECO:0000313" key="3">
    <source>
        <dbReference type="EMBL" id="KAK2889685.1"/>
    </source>
</evidence>
<dbReference type="Pfam" id="PF25442">
    <property type="entry name" value="Ubiquitin_RHG40_C"/>
    <property type="match status" value="1"/>
</dbReference>
<keyword evidence="1" id="KW-0343">GTPase activation</keyword>
<name>A0AA88PRM0_9TELE</name>
<proteinExistence type="predicted"/>
<comment type="function">
    <text evidence="2">GTPase activator for the Rho-type GTPases by converting them to an inactive GDP-bound state.</text>
</comment>
<dbReference type="AlphaFoldDB" id="A0AA88PRM0"/>
<protein>
    <submittedName>
        <fullName evidence="3">Uncharacterized protein</fullName>
    </submittedName>
</protein>
<dbReference type="SMART" id="SM00324">
    <property type="entry name" value="RhoGAP"/>
    <property type="match status" value="1"/>
</dbReference>
<dbReference type="GO" id="GO:0051056">
    <property type="term" value="P:regulation of small GTPase mediated signal transduction"/>
    <property type="evidence" value="ECO:0007669"/>
    <property type="project" value="TreeGrafter"/>
</dbReference>
<dbReference type="InterPro" id="IPR000198">
    <property type="entry name" value="RhoGAP_dom"/>
</dbReference>
<evidence type="ECO:0000256" key="2">
    <source>
        <dbReference type="ARBA" id="ARBA00055252"/>
    </source>
</evidence>
<gene>
    <name evidence="3" type="ORF">Q8A67_015060</name>
</gene>
<dbReference type="Pfam" id="PF00620">
    <property type="entry name" value="RhoGAP"/>
    <property type="match status" value="1"/>
</dbReference>
<accession>A0AA88PRM0</accession>
<dbReference type="GO" id="GO:0007165">
    <property type="term" value="P:signal transduction"/>
    <property type="evidence" value="ECO:0007669"/>
    <property type="project" value="InterPro"/>
</dbReference>
<dbReference type="Proteomes" id="UP001187343">
    <property type="component" value="Unassembled WGS sequence"/>
</dbReference>
<sequence>MRASAPSVCQTIAAPAFVSPQHQRYYSIRRTPDARRARLTVESVRSHISSFASRVGGIGPGTLPSSVPSSCGRMLGCADVPVRSVLVMMCLHAEELTGARRGQLLLPALRGTSGTKNQSRMPWGKSAGQLRLLGKTAGRAHARDCSLTAMNVESWADPRDPQLNSSDLPTPQQPDRLCLESFWSEVETIRSDSEPDSSRRDSRQSEDGEQEELWLQDAGLSPLVTGEEEDVDKAVLLSTLTKTQAAAVQRRIDSYTCSLRKRNKTPPRHVRDIFASPIAQSAVPETHNSEPDTHRNMESVTKTQRSAGQETQGLQMDEIFITDVAYCEQAAILLKQAKLPQNNSSQCRRDDGALPRVICPQCRLGVTRVLDLSHQDMKKVRQLALIDMTALCDLLGLEVKRHKTCKRKIPESCLFGVPLASLVESDQKIKPNTQIPLFLQTLLSFLEKKGLDSEGILRVPGSQSRIKVLQQKLENSFYSGSFSWDEVSPNDAAALLKKFIRELPAPLLTAEHLNTFSAVRDIADLKQKLHMLNLLVLLLPEPNRNTLKALLEFLSKVVLMERRNRMNLWAVSTIMAPNLFLHKAVPSKLAADGPEKGQAERAADIMRLLIRYQDLLWTVPNFLLSQVRKLNENSSRRYQFYDKRIKHLLRKIHTDSREKPDKNSGECRTVKIQLGDVSFSMEFRLTINSRASDLMSQFYKELHSSDNSRGLLKRNGSTTYPDCAIYEVGGNIGEHCLDPETHLFDLYNNNPGGEWIIKLRSSSRGQ</sequence>
<dbReference type="EMBL" id="JAUYZG010000014">
    <property type="protein sequence ID" value="KAK2889685.1"/>
    <property type="molecule type" value="Genomic_DNA"/>
</dbReference>
<dbReference type="PANTHER" id="PTHR14963:SF4">
    <property type="entry name" value="RHO GTPASE-ACTIVATING PROTEIN 40"/>
    <property type="match status" value="1"/>
</dbReference>
<dbReference type="GO" id="GO:0030833">
    <property type="term" value="P:regulation of actin filament polymerization"/>
    <property type="evidence" value="ECO:0007669"/>
    <property type="project" value="TreeGrafter"/>
</dbReference>
<dbReference type="InterPro" id="IPR008936">
    <property type="entry name" value="Rho_GTPase_activation_prot"/>
</dbReference>
<evidence type="ECO:0000256" key="1">
    <source>
        <dbReference type="ARBA" id="ARBA00022468"/>
    </source>
</evidence>
<dbReference type="InterPro" id="IPR057323">
    <property type="entry name" value="RHG40/28/18_ubiquitin"/>
</dbReference>
<dbReference type="SUPFAM" id="SSF48350">
    <property type="entry name" value="GTPase activation domain, GAP"/>
    <property type="match status" value="1"/>
</dbReference>
<dbReference type="PANTHER" id="PTHR14963">
    <property type="entry name" value="RHO GTPASE ACTIVATING PROTEIN 18,19-RELATED"/>
    <property type="match status" value="1"/>
</dbReference>
<dbReference type="GO" id="GO:0005096">
    <property type="term" value="F:GTPase activator activity"/>
    <property type="evidence" value="ECO:0007669"/>
    <property type="project" value="UniProtKB-KW"/>
</dbReference>
<dbReference type="Gene3D" id="1.10.555.10">
    <property type="entry name" value="Rho GTPase activation protein"/>
    <property type="match status" value="1"/>
</dbReference>
<dbReference type="PROSITE" id="PS50238">
    <property type="entry name" value="RHOGAP"/>
    <property type="match status" value="1"/>
</dbReference>
<organism evidence="3 4">
    <name type="scientific">Cirrhinus molitorella</name>
    <name type="common">mud carp</name>
    <dbReference type="NCBI Taxonomy" id="172907"/>
    <lineage>
        <taxon>Eukaryota</taxon>
        <taxon>Metazoa</taxon>
        <taxon>Chordata</taxon>
        <taxon>Craniata</taxon>
        <taxon>Vertebrata</taxon>
        <taxon>Euteleostomi</taxon>
        <taxon>Actinopterygii</taxon>
        <taxon>Neopterygii</taxon>
        <taxon>Teleostei</taxon>
        <taxon>Ostariophysi</taxon>
        <taxon>Cypriniformes</taxon>
        <taxon>Cyprinidae</taxon>
        <taxon>Labeoninae</taxon>
        <taxon>Labeonini</taxon>
        <taxon>Cirrhinus</taxon>
    </lineage>
</organism>
<reference evidence="3" key="1">
    <citation type="submission" date="2023-08" db="EMBL/GenBank/DDBJ databases">
        <title>Chromosome-level Genome Assembly of mud carp (Cirrhinus molitorella).</title>
        <authorList>
            <person name="Liu H."/>
        </authorList>
    </citation>
    <scope>NUCLEOTIDE SEQUENCE</scope>
    <source>
        <strain evidence="3">Prfri</strain>
        <tissue evidence="3">Muscle</tissue>
    </source>
</reference>
<evidence type="ECO:0000313" key="4">
    <source>
        <dbReference type="Proteomes" id="UP001187343"/>
    </source>
</evidence>
<comment type="caution">
    <text evidence="3">The sequence shown here is derived from an EMBL/GenBank/DDBJ whole genome shotgun (WGS) entry which is preliminary data.</text>
</comment>